<dbReference type="GO" id="GO:0005886">
    <property type="term" value="C:plasma membrane"/>
    <property type="evidence" value="ECO:0007669"/>
    <property type="project" value="TreeGrafter"/>
</dbReference>
<evidence type="ECO:0000256" key="12">
    <source>
        <dbReference type="ARBA" id="ARBA00023136"/>
    </source>
</evidence>
<evidence type="ECO:0000256" key="7">
    <source>
        <dbReference type="ARBA" id="ARBA00022729"/>
    </source>
</evidence>
<evidence type="ECO:0000256" key="4">
    <source>
        <dbReference type="ARBA" id="ARBA00022525"/>
    </source>
</evidence>
<evidence type="ECO:0000256" key="11">
    <source>
        <dbReference type="ARBA" id="ARBA00023033"/>
    </source>
</evidence>
<dbReference type="GO" id="GO:0016757">
    <property type="term" value="F:glycosyltransferase activity"/>
    <property type="evidence" value="ECO:0007669"/>
    <property type="project" value="UniProtKB-KW"/>
</dbReference>
<evidence type="ECO:0000313" key="18">
    <source>
        <dbReference type="EMBL" id="CDZ98532.1"/>
    </source>
</evidence>
<keyword evidence="18" id="KW-0808">Transferase</keyword>
<dbReference type="PANTHER" id="PTHR24269">
    <property type="entry name" value="KREMEN PROTEIN"/>
    <property type="match status" value="1"/>
</dbReference>
<dbReference type="AlphaFoldDB" id="A0A0F7SN53"/>
<organism evidence="18">
    <name type="scientific">Phaffia rhodozyma</name>
    <name type="common">Yeast</name>
    <name type="synonym">Xanthophyllomyces dendrorhous</name>
    <dbReference type="NCBI Taxonomy" id="264483"/>
    <lineage>
        <taxon>Eukaryota</taxon>
        <taxon>Fungi</taxon>
        <taxon>Dikarya</taxon>
        <taxon>Basidiomycota</taxon>
        <taxon>Agaricomycotina</taxon>
        <taxon>Tremellomycetes</taxon>
        <taxon>Cystofilobasidiales</taxon>
        <taxon>Mrakiaceae</taxon>
        <taxon>Phaffia</taxon>
    </lineage>
</organism>
<dbReference type="GO" id="GO:0005576">
    <property type="term" value="C:extracellular region"/>
    <property type="evidence" value="ECO:0007669"/>
    <property type="project" value="UniProtKB-SubCell"/>
</dbReference>
<evidence type="ECO:0000256" key="13">
    <source>
        <dbReference type="ARBA" id="ARBA00023157"/>
    </source>
</evidence>
<evidence type="ECO:0000256" key="6">
    <source>
        <dbReference type="ARBA" id="ARBA00022723"/>
    </source>
</evidence>
<keyword evidence="11" id="KW-0503">Monooxygenase</keyword>
<feature type="domain" description="WSC" evidence="17">
    <location>
        <begin position="408"/>
        <end position="499"/>
    </location>
</feature>
<sequence length="855" mass="90265">MFFIKHRLAVLATSMLLAPMASAHISFWHPAMYGFCDGGNGKSDYCINTSNPVTPLAQLSFGGTKGQGWWYHGNLDQPPADGEFIELPVGGSITMELACNKAQTQWQPNDGVTIPLLACDSPAVLHNADAILSPTGPPTYHTRGCALAIAYESDQYKTQPEDFVIISTNRTCPFWHFTDFQIPSDLPACPEGGCNAFWLWIHEAGDYGGQSYQMYLSPFRAKVTGATNTAPLPSPRVSRKCVGAPEYCVKGPKQPHYWSQLERNNIYQNSNDPPYYNEDYGMMDGAQTDLYADVSNNTDAGTTVGYENIGCWSDNPDPDRVLDGMEYVVLNNMTPELCTLRCSGANYTYAGTQNGDTCYCGNSLEGSNSLSDSSCQTPCTGNSSETCGGGYANGIWALTANLPESQTVWEPLGCFGDPSGRLMGTPVAQTSTMSYAACRRQCAFDGYDIAGLENGYICLCANSIPASSVVDDSLCNVPCQGNSSEACGSYYSLSAFSLKHGLTATVSAASNSWSSVGCMTDSSTRTLEGSTITNNMMTNAACIEACDSTGYTYAGTEAGYQCFCSNEIAATGLVAASSDCYQPCWGNSTDKCGGDYRVSVFSKAAEIPVDSTIVSNFTSLGCWSEGSGTNRILDGEVFSSGTMTPDQCISKCGTDGYVYAALNGGYTCQCGNTIYSTSELQLDSVCTTACGGDSTKICGGTNSASLYGSGSKIGSTSSFTNVGCWVSNGNGTTTLSGSSSSSSTMTPGLCQARCAIDGYSFAGVQENECYCGNSMGVSSLIKSDFCNTPCSGNGTDFCGGYYAMSLFQSTTATAAALPAAPGWTALGCRSDSSDRTLLDSTQVLDIDLPGFIVLL</sequence>
<evidence type="ECO:0000256" key="2">
    <source>
        <dbReference type="ARBA" id="ARBA00004167"/>
    </source>
</evidence>
<evidence type="ECO:0000256" key="5">
    <source>
        <dbReference type="ARBA" id="ARBA00022692"/>
    </source>
</evidence>
<keyword evidence="6" id="KW-0479">Metal-binding</keyword>
<evidence type="ECO:0000256" key="14">
    <source>
        <dbReference type="ARBA" id="ARBA00023180"/>
    </source>
</evidence>
<evidence type="ECO:0000256" key="1">
    <source>
        <dbReference type="ARBA" id="ARBA00001973"/>
    </source>
</evidence>
<evidence type="ECO:0000256" key="3">
    <source>
        <dbReference type="ARBA" id="ARBA00004613"/>
    </source>
</evidence>
<protein>
    <submittedName>
        <fullName evidence="18">Beta-1,6-N-acetylglucosaminyltransferase, contains WSC domain</fullName>
    </submittedName>
</protein>
<keyword evidence="7 16" id="KW-0732">Signal</keyword>
<proteinExistence type="inferred from homology"/>
<keyword evidence="12" id="KW-0472">Membrane</keyword>
<accession>A0A0F7SN53</accession>
<evidence type="ECO:0000256" key="10">
    <source>
        <dbReference type="ARBA" id="ARBA00023008"/>
    </source>
</evidence>
<keyword evidence="10" id="KW-0186">Copper</keyword>
<keyword evidence="14" id="KW-0325">Glycoprotein</keyword>
<comment type="cofactor">
    <cofactor evidence="1">
        <name>Cu(2+)</name>
        <dbReference type="ChEBI" id="CHEBI:29036"/>
    </cofactor>
</comment>
<keyword evidence="9" id="KW-0560">Oxidoreductase</keyword>
<dbReference type="PANTHER" id="PTHR24269:SF16">
    <property type="entry name" value="PROTEIN SLG1"/>
    <property type="match status" value="1"/>
</dbReference>
<dbReference type="Pfam" id="PF01822">
    <property type="entry name" value="WSC"/>
    <property type="match status" value="5"/>
</dbReference>
<feature type="signal peptide" evidence="16">
    <location>
        <begin position="1"/>
        <end position="23"/>
    </location>
</feature>
<keyword evidence="8" id="KW-1133">Transmembrane helix</keyword>
<dbReference type="InterPro" id="IPR054497">
    <property type="entry name" value="LPMO_AA14"/>
</dbReference>
<keyword evidence="4" id="KW-0964">Secreted</keyword>
<comment type="similarity">
    <text evidence="15">Belongs to the polysaccharide monooxygenase AA14 family.</text>
</comment>
<keyword evidence="18" id="KW-0328">Glycosyltransferase</keyword>
<dbReference type="GO" id="GO:0004497">
    <property type="term" value="F:monooxygenase activity"/>
    <property type="evidence" value="ECO:0007669"/>
    <property type="project" value="UniProtKB-KW"/>
</dbReference>
<comment type="subcellular location">
    <subcellularLocation>
        <location evidence="2">Membrane</location>
        <topology evidence="2">Single-pass membrane protein</topology>
    </subcellularLocation>
    <subcellularLocation>
        <location evidence="3">Secreted</location>
    </subcellularLocation>
</comment>
<dbReference type="InterPro" id="IPR051836">
    <property type="entry name" value="Kremen_rcpt"/>
</dbReference>
<dbReference type="SMART" id="SM00321">
    <property type="entry name" value="WSC"/>
    <property type="match status" value="5"/>
</dbReference>
<dbReference type="GO" id="GO:0046872">
    <property type="term" value="F:metal ion binding"/>
    <property type="evidence" value="ECO:0007669"/>
    <property type="project" value="UniProtKB-KW"/>
</dbReference>
<dbReference type="InterPro" id="IPR002889">
    <property type="entry name" value="WSC_carb-bd"/>
</dbReference>
<reference evidence="18" key="1">
    <citation type="submission" date="2014-08" db="EMBL/GenBank/DDBJ databases">
        <authorList>
            <person name="Sharma Rahul"/>
            <person name="Thines Marco"/>
        </authorList>
    </citation>
    <scope>NUCLEOTIDE SEQUENCE</scope>
</reference>
<name>A0A0F7SN53_PHARH</name>
<keyword evidence="5" id="KW-0812">Transmembrane</keyword>
<feature type="domain" description="WSC" evidence="17">
    <location>
        <begin position="718"/>
        <end position="810"/>
    </location>
</feature>
<dbReference type="Pfam" id="PF22810">
    <property type="entry name" value="LPMO_AA14"/>
    <property type="match status" value="1"/>
</dbReference>
<evidence type="ECO:0000259" key="17">
    <source>
        <dbReference type="PROSITE" id="PS51212"/>
    </source>
</evidence>
<dbReference type="PROSITE" id="PS51212">
    <property type="entry name" value="WSC"/>
    <property type="match status" value="5"/>
</dbReference>
<evidence type="ECO:0000256" key="15">
    <source>
        <dbReference type="ARBA" id="ARBA00046340"/>
    </source>
</evidence>
<feature type="domain" description="WSC" evidence="17">
    <location>
        <begin position="616"/>
        <end position="710"/>
    </location>
</feature>
<dbReference type="EMBL" id="LN483345">
    <property type="protein sequence ID" value="CDZ98532.1"/>
    <property type="molecule type" value="Genomic_DNA"/>
</dbReference>
<feature type="chain" id="PRO_5002522040" evidence="16">
    <location>
        <begin position="24"/>
        <end position="855"/>
    </location>
</feature>
<keyword evidence="13" id="KW-1015">Disulfide bond</keyword>
<feature type="domain" description="WSC" evidence="17">
    <location>
        <begin position="512"/>
        <end position="604"/>
    </location>
</feature>
<evidence type="ECO:0000256" key="16">
    <source>
        <dbReference type="SAM" id="SignalP"/>
    </source>
</evidence>
<feature type="domain" description="WSC" evidence="17">
    <location>
        <begin position="305"/>
        <end position="399"/>
    </location>
</feature>
<evidence type="ECO:0000256" key="8">
    <source>
        <dbReference type="ARBA" id="ARBA00022989"/>
    </source>
</evidence>
<evidence type="ECO:0000256" key="9">
    <source>
        <dbReference type="ARBA" id="ARBA00023002"/>
    </source>
</evidence>